<dbReference type="Pfam" id="PF00004">
    <property type="entry name" value="AAA"/>
    <property type="match status" value="1"/>
</dbReference>
<dbReference type="AlphaFoldDB" id="A0AAP8T931"/>
<dbReference type="InterPro" id="IPR003959">
    <property type="entry name" value="ATPase_AAA_core"/>
</dbReference>
<organism evidence="3 4">
    <name type="scientific">Akkermansia muciniphila</name>
    <dbReference type="NCBI Taxonomy" id="239935"/>
    <lineage>
        <taxon>Bacteria</taxon>
        <taxon>Pseudomonadati</taxon>
        <taxon>Verrucomicrobiota</taxon>
        <taxon>Verrucomicrobiia</taxon>
        <taxon>Verrucomicrobiales</taxon>
        <taxon>Akkermansiaceae</taxon>
        <taxon>Akkermansia</taxon>
    </lineage>
</organism>
<dbReference type="GO" id="GO:0005524">
    <property type="term" value="F:ATP binding"/>
    <property type="evidence" value="ECO:0007669"/>
    <property type="project" value="InterPro"/>
</dbReference>
<dbReference type="Gene3D" id="1.10.510.10">
    <property type="entry name" value="Transferase(Phosphotransferase) domain 1"/>
    <property type="match status" value="1"/>
</dbReference>
<dbReference type="InterPro" id="IPR027417">
    <property type="entry name" value="P-loop_NTPase"/>
</dbReference>
<dbReference type="InterPro" id="IPR041569">
    <property type="entry name" value="AAA_lid_3"/>
</dbReference>
<protein>
    <recommendedName>
        <fullName evidence="2">Protein kinase domain-containing protein</fullName>
    </recommendedName>
</protein>
<dbReference type="InterPro" id="IPR050168">
    <property type="entry name" value="AAA_ATPase_domain"/>
</dbReference>
<dbReference type="RefSeq" id="WP_102735743.1">
    <property type="nucleotide sequence ID" value="NZ_PJKN01000004.1"/>
</dbReference>
<dbReference type="Gene3D" id="1.10.8.60">
    <property type="match status" value="1"/>
</dbReference>
<dbReference type="SUPFAM" id="SSF56112">
    <property type="entry name" value="Protein kinase-like (PK-like)"/>
    <property type="match status" value="1"/>
</dbReference>
<accession>A0AAP8T931</accession>
<name>A0AAP8T931_9BACT</name>
<dbReference type="SMART" id="SM00382">
    <property type="entry name" value="AAA"/>
    <property type="match status" value="1"/>
</dbReference>
<dbReference type="InterPro" id="IPR003593">
    <property type="entry name" value="AAA+_ATPase"/>
</dbReference>
<dbReference type="PANTHER" id="PTHR23077">
    <property type="entry name" value="AAA-FAMILY ATPASE"/>
    <property type="match status" value="1"/>
</dbReference>
<dbReference type="GO" id="GO:0004672">
    <property type="term" value="F:protein kinase activity"/>
    <property type="evidence" value="ECO:0007669"/>
    <property type="project" value="InterPro"/>
</dbReference>
<feature type="compositionally biased region" description="Polar residues" evidence="1">
    <location>
        <begin position="270"/>
        <end position="289"/>
    </location>
</feature>
<dbReference type="PROSITE" id="PS50011">
    <property type="entry name" value="PROTEIN_KINASE_DOM"/>
    <property type="match status" value="1"/>
</dbReference>
<evidence type="ECO:0000256" key="1">
    <source>
        <dbReference type="SAM" id="MobiDB-lite"/>
    </source>
</evidence>
<gene>
    <name evidence="3" type="ORF">CXU09_07780</name>
</gene>
<dbReference type="InterPro" id="IPR011009">
    <property type="entry name" value="Kinase-like_dom_sf"/>
</dbReference>
<comment type="caution">
    <text evidence="3">The sequence shown here is derived from an EMBL/GenBank/DDBJ whole genome shotgun (WGS) entry which is preliminary data.</text>
</comment>
<reference evidence="3 4" key="1">
    <citation type="journal article" date="2017" name="BMC Genomics">
        <title>Genome sequencing of 39 Akkermansia muciniphila isolates reveals its population structure, genomic and functional diverisity, and global distribution in mammalian gut microbiotas.</title>
        <authorList>
            <person name="Guo X."/>
            <person name="Li S."/>
            <person name="Zhang J."/>
            <person name="Wu F."/>
            <person name="Li X."/>
            <person name="Wu D."/>
            <person name="Zhang M."/>
            <person name="Ou Z."/>
            <person name="Jie Z."/>
            <person name="Yan Q."/>
            <person name="Li P."/>
            <person name="Yi J."/>
            <person name="Peng Y."/>
        </authorList>
    </citation>
    <scope>NUCLEOTIDE SEQUENCE [LARGE SCALE GENOMIC DNA]</scope>
    <source>
        <strain evidence="3 4">GP43</strain>
    </source>
</reference>
<dbReference type="Gene3D" id="3.40.50.300">
    <property type="entry name" value="P-loop containing nucleotide triphosphate hydrolases"/>
    <property type="match status" value="1"/>
</dbReference>
<evidence type="ECO:0000313" key="3">
    <source>
        <dbReference type="EMBL" id="PNC55973.1"/>
    </source>
</evidence>
<sequence length="563" mass="63215">MASLVPKQHFANWTVVVFLPHFGQGQEWYRVADTSGNKYYLSLGNIEEAGHSIPSQLKHESLLEVKEEGSAIVASERKRYRVFEFISAETLFRRLERQKTLSVYDSKNVACGLLSLVDILHRQSPAFSIDGLSPSSILLGLQDNSVKVLDIPTVGIPLCRAPESIVGKGRGERSDIYVVGSLLYRMLFGQFPWKISSKSSYETFIVERMVAERRQPLSFPERDIFDLDDSLLHALKRALAYEVDVRYERAADMLFDLESNSVHSVDAPSLHSTASNKTESVNPQTGSDSSFCVQSDVIPSGLAAVAGMRELKEYLTKNVINLLNNKERARRYRIQIPNGILLYGPPGCGKSFFAEKFAEEVGYNKIYVKASDVASIYVHGAQCKIKELFDEARKKAPTVICFDEFDALVPNRNNNLSNHQYGEVNEFLSQLNNCGEDGVFVIASTNKPDLIDFAVMRRGRIDRLVYLPAPDEEARRELFLINLKGRPCSPEIDILCLAKMTEGYVCSDIAGIVNDAAIVAAERDELLTQQLIERIITSTPPTVSRRTLDSYEQLKQKLEMFRS</sequence>
<evidence type="ECO:0000259" key="2">
    <source>
        <dbReference type="PROSITE" id="PS50011"/>
    </source>
</evidence>
<dbReference type="Proteomes" id="UP000235914">
    <property type="component" value="Unassembled WGS sequence"/>
</dbReference>
<dbReference type="Pfam" id="PF00069">
    <property type="entry name" value="Pkinase"/>
    <property type="match status" value="1"/>
</dbReference>
<dbReference type="GO" id="GO:0016887">
    <property type="term" value="F:ATP hydrolysis activity"/>
    <property type="evidence" value="ECO:0007669"/>
    <property type="project" value="InterPro"/>
</dbReference>
<feature type="domain" description="Protein kinase" evidence="2">
    <location>
        <begin position="1"/>
        <end position="266"/>
    </location>
</feature>
<dbReference type="EMBL" id="PJKN01000004">
    <property type="protein sequence ID" value="PNC55973.1"/>
    <property type="molecule type" value="Genomic_DNA"/>
</dbReference>
<dbReference type="Pfam" id="PF17862">
    <property type="entry name" value="AAA_lid_3"/>
    <property type="match status" value="1"/>
</dbReference>
<dbReference type="SMART" id="SM00220">
    <property type="entry name" value="S_TKc"/>
    <property type="match status" value="1"/>
</dbReference>
<proteinExistence type="predicted"/>
<dbReference type="InterPro" id="IPR000719">
    <property type="entry name" value="Prot_kinase_dom"/>
</dbReference>
<evidence type="ECO:0000313" key="4">
    <source>
        <dbReference type="Proteomes" id="UP000235914"/>
    </source>
</evidence>
<feature type="region of interest" description="Disordered" evidence="1">
    <location>
        <begin position="268"/>
        <end position="289"/>
    </location>
</feature>
<dbReference type="SUPFAM" id="SSF52540">
    <property type="entry name" value="P-loop containing nucleoside triphosphate hydrolases"/>
    <property type="match status" value="1"/>
</dbReference>